<dbReference type="InterPro" id="IPR004981">
    <property type="entry name" value="Trp_2_3_dOase"/>
</dbReference>
<dbReference type="InterPro" id="IPR037217">
    <property type="entry name" value="Trp/Indoleamine_2_3_dOase-like"/>
</dbReference>
<dbReference type="Pfam" id="PF03301">
    <property type="entry name" value="Trp_dioxygenase"/>
    <property type="match status" value="1"/>
</dbReference>
<reference evidence="1" key="1">
    <citation type="submission" date="2018-05" db="EMBL/GenBank/DDBJ databases">
        <authorList>
            <person name="Lanie J.A."/>
            <person name="Ng W.-L."/>
            <person name="Kazmierczak K.M."/>
            <person name="Andrzejewski T.M."/>
            <person name="Davidsen T.M."/>
            <person name="Wayne K.J."/>
            <person name="Tettelin H."/>
            <person name="Glass J.I."/>
            <person name="Rusch D."/>
            <person name="Podicherti R."/>
            <person name="Tsui H.-C.T."/>
            <person name="Winkler M.E."/>
        </authorList>
    </citation>
    <scope>NUCLEOTIDE SEQUENCE</scope>
</reference>
<dbReference type="Gene3D" id="1.10.287.3810">
    <property type="match status" value="1"/>
</dbReference>
<dbReference type="PANTHER" id="PTHR10138:SF0">
    <property type="entry name" value="TRYPTOPHAN 2,3-DIOXYGENASE"/>
    <property type="match status" value="1"/>
</dbReference>
<dbReference type="GO" id="GO:0004833">
    <property type="term" value="F:L-tryptophan 2,3-dioxygenase activity"/>
    <property type="evidence" value="ECO:0007669"/>
    <property type="project" value="InterPro"/>
</dbReference>
<dbReference type="GO" id="GO:0020037">
    <property type="term" value="F:heme binding"/>
    <property type="evidence" value="ECO:0007669"/>
    <property type="project" value="InterPro"/>
</dbReference>
<dbReference type="SUPFAM" id="SSF140959">
    <property type="entry name" value="Indolic compounds 2,3-dioxygenase-like"/>
    <property type="match status" value="1"/>
</dbReference>
<dbReference type="Gene3D" id="1.20.58.480">
    <property type="match status" value="1"/>
</dbReference>
<name>A0A382DE04_9ZZZZ</name>
<dbReference type="AlphaFoldDB" id="A0A382DE04"/>
<dbReference type="GO" id="GO:0046872">
    <property type="term" value="F:metal ion binding"/>
    <property type="evidence" value="ECO:0007669"/>
    <property type="project" value="InterPro"/>
</dbReference>
<dbReference type="GO" id="GO:0019441">
    <property type="term" value="P:L-tryptophan catabolic process to kynurenine"/>
    <property type="evidence" value="ECO:0007669"/>
    <property type="project" value="InterPro"/>
</dbReference>
<evidence type="ECO:0000313" key="1">
    <source>
        <dbReference type="EMBL" id="SVB36475.1"/>
    </source>
</evidence>
<accession>A0A382DE04</accession>
<dbReference type="GO" id="GO:0019442">
    <property type="term" value="P:L-tryptophan catabolic process to acetyl-CoA"/>
    <property type="evidence" value="ECO:0007669"/>
    <property type="project" value="TreeGrafter"/>
</dbReference>
<sequence>WLARTPFLQFEGFDFWEEYRLAVKKMLGNELEKIKNNTTLTDEMRNEEIVNHKTTNKHFEAIFSKEKHTELMEAGQLRLSHKALHGSLMIFLHRDEPIFHLPFRLLTALIDIDELLTSWRYRHILMVQRMIGRKIGTGGSSGYRYLREAAEKYKVFGDLANLSSFLIPRSELPELPEEFKRHLGFFYTDESKK</sequence>
<organism evidence="1">
    <name type="scientific">marine metagenome</name>
    <dbReference type="NCBI Taxonomy" id="408172"/>
    <lineage>
        <taxon>unclassified sequences</taxon>
        <taxon>metagenomes</taxon>
        <taxon>ecological metagenomes</taxon>
    </lineage>
</organism>
<evidence type="ECO:0008006" key="2">
    <source>
        <dbReference type="Google" id="ProtNLM"/>
    </source>
</evidence>
<dbReference type="PANTHER" id="PTHR10138">
    <property type="entry name" value="TRYPTOPHAN 2,3-DIOXYGENASE"/>
    <property type="match status" value="1"/>
</dbReference>
<feature type="non-terminal residue" evidence="1">
    <location>
        <position position="1"/>
    </location>
</feature>
<protein>
    <recommendedName>
        <fullName evidence="2">Tryptophan 2,3-dioxygenase</fullName>
    </recommendedName>
</protein>
<proteinExistence type="predicted"/>
<dbReference type="EMBL" id="UINC01038857">
    <property type="protein sequence ID" value="SVB36475.1"/>
    <property type="molecule type" value="Genomic_DNA"/>
</dbReference>
<gene>
    <name evidence="1" type="ORF">METZ01_LOCUS189329</name>
</gene>